<dbReference type="GO" id="GO:0046983">
    <property type="term" value="F:protein dimerization activity"/>
    <property type="evidence" value="ECO:0007669"/>
    <property type="project" value="InterPro"/>
</dbReference>
<dbReference type="Pfam" id="PF25431">
    <property type="entry name" value="zf-C17orf113"/>
    <property type="match status" value="1"/>
</dbReference>
<evidence type="ECO:0000259" key="1">
    <source>
        <dbReference type="SMART" id="SM00597"/>
    </source>
</evidence>
<dbReference type="InterPro" id="IPR025398">
    <property type="entry name" value="DUF4371"/>
</dbReference>
<dbReference type="PANTHER" id="PTHR45749">
    <property type="match status" value="1"/>
</dbReference>
<dbReference type="InterPro" id="IPR057456">
    <property type="entry name" value="Znf_C17orf113"/>
</dbReference>
<dbReference type="PANTHER" id="PTHR45749:SF21">
    <property type="entry name" value="DUF4371 DOMAIN-CONTAINING PROTEIN"/>
    <property type="match status" value="1"/>
</dbReference>
<evidence type="ECO:0000313" key="3">
    <source>
        <dbReference type="Proteomes" id="UP000663879"/>
    </source>
</evidence>
<sequence>MIKNYFMKKTTSLIQKSQDNSQPNKDYELEKICNDSLLIPNQPKLDFPIDKDKRKFLPIWYKNHPWLEYDAKNDKAFCFACKNFPSSKSSKAFTSEGYSKWKNAVSNFITHQNSAEHMIAMERWESRKLNKPKCIDLINSQYSKNIAENRQNLTKIIEIVKYLAKQGLAFRGHDECENSNNMGNFKELIDWYSSRDRSFKSFIENSKKANYCSKTTQNELIGILSDQVLKTLVDKVNGNTFYSLIIDETTDISKIEQLSICVRFVDKELNIQEKFIGFYQAQKTDGEFLFNLVKQALADLGLPFSNIVGQCYDGGSNMSGSYKGLSSRIKNLNNKALYVHCYAHKLNLALKGTCSQIIEVRNCIGIVNSIYNLIDGSAKRHNIFKNIQNEVNESNLTIKKLSDTRWSSRDRAFKAVKENLPTIFETLKEIDDTDHSQNGSFANSLLKSIKSFDFYFYLLALSEIFEIINFLSVYLQNTHLDLKTAKEMTFLAIEKLENSKNDDFFERLWDDSIKFCEKFGIDEPQLPRQRSVNKRCSEFLPVVENYTDTKIQFKTKLNKIIEHLIAELNERFSDDLKPLIYIYELFFKNQNDLTLDSIRKNLAIYKDIINFESLLSEMKVWINFKNSNQNELKLSYSNISSLKDIFVERKFFSLLPNISKLLQIYLTVPISSASAERSFSCLKRLKTWLRNSMSQERLSNLAILCIEKEELDNLSLAKIENIFISNKERKVPFCYNN</sequence>
<dbReference type="OrthoDB" id="6617140at2759"/>
<dbReference type="EMBL" id="CAJNOC010007968">
    <property type="protein sequence ID" value="CAF1107795.1"/>
    <property type="molecule type" value="Genomic_DNA"/>
</dbReference>
<dbReference type="AlphaFoldDB" id="A0A814PLV7"/>
<comment type="caution">
    <text evidence="2">The sequence shown here is derived from an EMBL/GenBank/DDBJ whole genome shotgun (WGS) entry which is preliminary data.</text>
</comment>
<accession>A0A814PLV7</accession>
<protein>
    <recommendedName>
        <fullName evidence="1">TTF-type domain-containing protein</fullName>
    </recommendedName>
</protein>
<feature type="domain" description="TTF-type" evidence="1">
    <location>
        <begin position="52"/>
        <end position="136"/>
    </location>
</feature>
<dbReference type="Pfam" id="PF14291">
    <property type="entry name" value="DUF4371"/>
    <property type="match status" value="1"/>
</dbReference>
<keyword evidence="3" id="KW-1185">Reference proteome</keyword>
<name>A0A814PLV7_9BILA</name>
<proteinExistence type="predicted"/>
<dbReference type="InterPro" id="IPR006580">
    <property type="entry name" value="Znf_TTF"/>
</dbReference>
<gene>
    <name evidence="2" type="ORF">OXX778_LOCUS21477</name>
</gene>
<dbReference type="SMART" id="SM00597">
    <property type="entry name" value="ZnF_TTF"/>
    <property type="match status" value="1"/>
</dbReference>
<dbReference type="Proteomes" id="UP000663879">
    <property type="component" value="Unassembled WGS sequence"/>
</dbReference>
<evidence type="ECO:0000313" key="2">
    <source>
        <dbReference type="EMBL" id="CAF1107795.1"/>
    </source>
</evidence>
<dbReference type="InterPro" id="IPR008906">
    <property type="entry name" value="HATC_C_dom"/>
</dbReference>
<dbReference type="InterPro" id="IPR012337">
    <property type="entry name" value="RNaseH-like_sf"/>
</dbReference>
<reference evidence="2" key="1">
    <citation type="submission" date="2021-02" db="EMBL/GenBank/DDBJ databases">
        <authorList>
            <person name="Nowell W R."/>
        </authorList>
    </citation>
    <scope>NUCLEOTIDE SEQUENCE</scope>
    <source>
        <strain evidence="2">Ploen Becks lab</strain>
    </source>
</reference>
<organism evidence="2 3">
    <name type="scientific">Brachionus calyciflorus</name>
    <dbReference type="NCBI Taxonomy" id="104777"/>
    <lineage>
        <taxon>Eukaryota</taxon>
        <taxon>Metazoa</taxon>
        <taxon>Spiralia</taxon>
        <taxon>Gnathifera</taxon>
        <taxon>Rotifera</taxon>
        <taxon>Eurotatoria</taxon>
        <taxon>Monogononta</taxon>
        <taxon>Pseudotrocha</taxon>
        <taxon>Ploima</taxon>
        <taxon>Brachionidae</taxon>
        <taxon>Brachionus</taxon>
    </lineage>
</organism>
<dbReference type="SUPFAM" id="SSF53098">
    <property type="entry name" value="Ribonuclease H-like"/>
    <property type="match status" value="1"/>
</dbReference>
<dbReference type="Pfam" id="PF05699">
    <property type="entry name" value="Dimer_Tnp_hAT"/>
    <property type="match status" value="1"/>
</dbReference>